<keyword evidence="7 15" id="KW-0851">Voltage-gated channel</keyword>
<evidence type="ECO:0000256" key="12">
    <source>
        <dbReference type="ARBA" id="ARBA00023157"/>
    </source>
</evidence>
<reference evidence="18" key="1">
    <citation type="journal article" date="2023" name="G3 (Bethesda)">
        <title>Whole genome assembly and annotation of the endangered Caribbean coral Acropora cervicornis.</title>
        <authorList>
            <person name="Selwyn J.D."/>
            <person name="Vollmer S.V."/>
        </authorList>
    </citation>
    <scope>NUCLEOTIDE SEQUENCE</scope>
    <source>
        <strain evidence="18">K2</strain>
    </source>
</reference>
<dbReference type="InterPro" id="IPR043203">
    <property type="entry name" value="VGCC_Ca_Na"/>
</dbReference>
<dbReference type="SUPFAM" id="SSF81324">
    <property type="entry name" value="Voltage-gated potassium channels"/>
    <property type="match status" value="4"/>
</dbReference>
<dbReference type="Gene3D" id="1.10.287.70">
    <property type="match status" value="4"/>
</dbReference>
<dbReference type="EMBL" id="JARQWQ010000034">
    <property type="protein sequence ID" value="KAK2561168.1"/>
    <property type="molecule type" value="Genomic_DNA"/>
</dbReference>
<evidence type="ECO:0000256" key="9">
    <source>
        <dbReference type="ARBA" id="ARBA00023053"/>
    </source>
</evidence>
<evidence type="ECO:0000256" key="16">
    <source>
        <dbReference type="SAM" id="MobiDB-lite"/>
    </source>
</evidence>
<organism evidence="18 19">
    <name type="scientific">Acropora cervicornis</name>
    <name type="common">Staghorn coral</name>
    <dbReference type="NCBI Taxonomy" id="6130"/>
    <lineage>
        <taxon>Eukaryota</taxon>
        <taxon>Metazoa</taxon>
        <taxon>Cnidaria</taxon>
        <taxon>Anthozoa</taxon>
        <taxon>Hexacorallia</taxon>
        <taxon>Scleractinia</taxon>
        <taxon>Astrocoeniina</taxon>
        <taxon>Acroporidae</taxon>
        <taxon>Acropora</taxon>
    </lineage>
</organism>
<reference evidence="18" key="2">
    <citation type="journal article" date="2023" name="Science">
        <title>Genomic signatures of disease resistance in endangered staghorn corals.</title>
        <authorList>
            <person name="Vollmer S.V."/>
            <person name="Selwyn J.D."/>
            <person name="Despard B.A."/>
            <person name="Roesel C.L."/>
        </authorList>
    </citation>
    <scope>NUCLEOTIDE SEQUENCE</scope>
    <source>
        <strain evidence="18">K2</strain>
    </source>
</reference>
<accession>A0AAD9V4Q2</accession>
<keyword evidence="6" id="KW-0677">Repeat</keyword>
<dbReference type="Gene3D" id="1.20.120.350">
    <property type="entry name" value="Voltage-gated potassium channels. Chain C"/>
    <property type="match status" value="2"/>
</dbReference>
<evidence type="ECO:0000256" key="10">
    <source>
        <dbReference type="ARBA" id="ARBA00023065"/>
    </source>
</evidence>
<evidence type="ECO:0000256" key="3">
    <source>
        <dbReference type="ARBA" id="ARBA00022461"/>
    </source>
</evidence>
<dbReference type="Gene3D" id="1.10.238.10">
    <property type="entry name" value="EF-hand"/>
    <property type="match status" value="1"/>
</dbReference>
<feature type="transmembrane region" description="Helical" evidence="15">
    <location>
        <begin position="534"/>
        <end position="552"/>
    </location>
</feature>
<dbReference type="GO" id="GO:0019228">
    <property type="term" value="P:neuronal action potential"/>
    <property type="evidence" value="ECO:0007669"/>
    <property type="project" value="TreeGrafter"/>
</dbReference>
<dbReference type="PRINTS" id="PR00170">
    <property type="entry name" value="NACHANNEL"/>
</dbReference>
<feature type="transmembrane region" description="Helical" evidence="15">
    <location>
        <begin position="347"/>
        <end position="371"/>
    </location>
</feature>
<dbReference type="InterPro" id="IPR027359">
    <property type="entry name" value="Volt_channel_dom_sf"/>
</dbReference>
<keyword evidence="9 15" id="KW-0915">Sodium</keyword>
<proteinExistence type="inferred from homology"/>
<feature type="transmembrane region" description="Helical" evidence="15">
    <location>
        <begin position="976"/>
        <end position="996"/>
    </location>
</feature>
<evidence type="ECO:0000313" key="19">
    <source>
        <dbReference type="Proteomes" id="UP001249851"/>
    </source>
</evidence>
<feature type="transmembrane region" description="Helical" evidence="15">
    <location>
        <begin position="1081"/>
        <end position="1107"/>
    </location>
</feature>
<evidence type="ECO:0000256" key="15">
    <source>
        <dbReference type="RuleBase" id="RU361132"/>
    </source>
</evidence>
<feature type="transmembrane region" description="Helical" evidence="15">
    <location>
        <begin position="216"/>
        <end position="239"/>
    </location>
</feature>
<feature type="transmembrane region" description="Helical" evidence="15">
    <location>
        <begin position="921"/>
        <end position="944"/>
    </location>
</feature>
<evidence type="ECO:0000256" key="4">
    <source>
        <dbReference type="ARBA" id="ARBA00022475"/>
    </source>
</evidence>
<evidence type="ECO:0000256" key="8">
    <source>
        <dbReference type="ARBA" id="ARBA00022989"/>
    </source>
</evidence>
<dbReference type="InterPro" id="IPR044564">
    <property type="entry name" value="Na_chnl_inactivation_gate"/>
</dbReference>
<keyword evidence="10 15" id="KW-0406">Ion transport</keyword>
<dbReference type="GO" id="GO:0005248">
    <property type="term" value="F:voltage-gated sodium channel activity"/>
    <property type="evidence" value="ECO:0007669"/>
    <property type="project" value="InterPro"/>
</dbReference>
<dbReference type="Proteomes" id="UP001249851">
    <property type="component" value="Unassembled WGS sequence"/>
</dbReference>
<dbReference type="FunFam" id="1.10.287.70:FF:000001">
    <property type="entry name" value="Sodium channel protein"/>
    <property type="match status" value="1"/>
</dbReference>
<keyword evidence="19" id="KW-1185">Reference proteome</keyword>
<dbReference type="InterPro" id="IPR005821">
    <property type="entry name" value="Ion_trans_dom"/>
</dbReference>
<feature type="domain" description="Ion transport" evidence="17">
    <location>
        <begin position="112"/>
        <end position="373"/>
    </location>
</feature>
<feature type="compositionally biased region" description="Basic and acidic residues" evidence="16">
    <location>
        <begin position="34"/>
        <end position="51"/>
    </location>
</feature>
<feature type="transmembrane region" description="Helical" evidence="15">
    <location>
        <begin position="625"/>
        <end position="646"/>
    </location>
</feature>
<keyword evidence="12" id="KW-1015">Disulfide bond</keyword>
<feature type="transmembrane region" description="Helical" evidence="15">
    <location>
        <begin position="1253"/>
        <end position="1281"/>
    </location>
</feature>
<keyword evidence="2 15" id="KW-0813">Transport</keyword>
<keyword evidence="3 15" id="KW-0894">Sodium channel</keyword>
<feature type="transmembrane region" description="Helical" evidence="15">
    <location>
        <begin position="698"/>
        <end position="721"/>
    </location>
</feature>
<keyword evidence="8 15" id="KW-1133">Transmembrane helix</keyword>
<feature type="domain" description="Ion transport" evidence="17">
    <location>
        <begin position="1223"/>
        <end position="1383"/>
    </location>
</feature>
<dbReference type="PANTHER" id="PTHR10037">
    <property type="entry name" value="VOLTAGE-GATED CATION CHANNEL CALCIUM AND SODIUM"/>
    <property type="match status" value="1"/>
</dbReference>
<evidence type="ECO:0000256" key="2">
    <source>
        <dbReference type="ARBA" id="ARBA00022448"/>
    </source>
</evidence>
<keyword evidence="13 15" id="KW-0739">Sodium transport</keyword>
<dbReference type="CDD" id="cd13433">
    <property type="entry name" value="Na_channel_gate"/>
    <property type="match status" value="1"/>
</dbReference>
<dbReference type="FunFam" id="1.10.287.70:FF:000217">
    <property type="entry name" value="Sodium channel protein"/>
    <property type="match status" value="1"/>
</dbReference>
<protein>
    <recommendedName>
        <fullName evidence="15">Sodium channel protein</fullName>
    </recommendedName>
</protein>
<comment type="function">
    <text evidence="15">Mediates the voltage-dependent sodium ion permeability of excitable membranes. Assuming opened or closed conformations in response to the voltage difference across the membrane, the protein forms a sodium-selective channel through which Na(+) ions may pass in accordance with their electrochemical gradient.</text>
</comment>
<evidence type="ECO:0000256" key="5">
    <source>
        <dbReference type="ARBA" id="ARBA00022692"/>
    </source>
</evidence>
<keyword evidence="14 15" id="KW-0407">Ion channel</keyword>
<keyword evidence="5 15" id="KW-0812">Transmembrane</keyword>
<name>A0AAD9V4Q2_ACRCE</name>
<evidence type="ECO:0000256" key="1">
    <source>
        <dbReference type="ARBA" id="ARBA00004651"/>
    </source>
</evidence>
<feature type="transmembrane region" description="Helical" evidence="15">
    <location>
        <begin position="500"/>
        <end position="522"/>
    </location>
</feature>
<feature type="region of interest" description="Disordered" evidence="16">
    <location>
        <begin position="1"/>
        <end position="56"/>
    </location>
</feature>
<evidence type="ECO:0000256" key="6">
    <source>
        <dbReference type="ARBA" id="ARBA00022737"/>
    </source>
</evidence>
<dbReference type="Pfam" id="PF00520">
    <property type="entry name" value="Ion_trans"/>
    <property type="match status" value="4"/>
</dbReference>
<dbReference type="GO" id="GO:0086010">
    <property type="term" value="P:membrane depolarization during action potential"/>
    <property type="evidence" value="ECO:0007669"/>
    <property type="project" value="TreeGrafter"/>
</dbReference>
<keyword evidence="4" id="KW-1003">Cell membrane</keyword>
<dbReference type="InterPro" id="IPR001696">
    <property type="entry name" value="Na_channel_asu"/>
</dbReference>
<comment type="caution">
    <text evidence="15">Lacks conserved residue(s) required for the propagation of feature annotation.</text>
</comment>
<evidence type="ECO:0000256" key="11">
    <source>
        <dbReference type="ARBA" id="ARBA00023136"/>
    </source>
</evidence>
<keyword evidence="11 15" id="KW-0472">Membrane</keyword>
<sequence>MTEGRTNKSSLTKDPAEQELKDLTESEGSPAKRIHFEDEQEMERNSEASERSDDELESAKVFQVPPFFISKPLVDFDAGLGRVPCNHTFLVVRRRGRSRSDQVYRFNKAASLANCVFLVIECAPEEAEYVFCGIYTMEMCLKILSRGFIFHAFAYLRDPWNWLDFIVVVLGYVTVAPNIANLTGIRAVRVLRAFRTFSALKGLRAMVNTLLRSLKLLSDVLVLFLFFLAVMALIGLQLFSGELRNKCVHSIPFINVSFNLQERALNESFWFMRDGEPLVCGNSSTAGSCPSNYTCLANAGPNPDHGYTTFDNIGWSLVMALQVLTMDYWENLYDKIIRSSGALYVPYFIIGVFFCSFYLMNLVLAIVYLSYEQELCSEDKERERRTLLRRTGSSYEAGKRGLRRLIALDGSQPPKAKTTTKEHRQAIEMGDIAKDGEVTECGSSKETTPEQRSELSHCLLPGCLLRERVGVSVCKSNGVVRAIAWWKGIRQALKDLTSHSTFDVVIVTLILLNTIVLASYYHGINPEFRQVLDYVNLVFTALFGLEIVFRCVALGPIAFIRSRWNVFDTTVVTGSLLGYFYKSAEGLSVFRTLRLIRVLCLAKSWKTMERLMKAIARSVEPVGNITLILSVVIYIFAVLGIKVFGHAYTPEKFGEGGVPRWNFNDFWHAIMMVFRVLCGEWIEPLWDCMRASSPEKATVFFLAVLVVGNFIVLNLFVALLVNAFDFRETDNNANELESSRGSIRSSVRKLFHTRKSRLFVAKYREPFRLYELQVLESSRFRDSSLSGGSLTICEPAENSDRKQLDEITDEGDGKKEYADSIDNRESVFAKSIDISPSGTLSRGCEIEREEQTIPKSGTGIPTPFPTRYMMEIDDCLPEYCLHCPLWKPVVPRHFCWLKFRCRIFEDVHLKERPTLAKTLEMLNYIFAAIFSAEFVLKIIGFGLVKYMSSPWNCLDAFIVSVVVNALFAAIPGIGNVLLVSLLFWLIFSILGVHLFAGTFYKCVDKSNELLPPSVISNKTDCLAHANTDGYRWVNSKVNFDNVFAGFLALMQVATFEGWMEVMQDAVDSTGVDRQPKFENKLAAFCFFVAFIVVGSFFVLNLFVGVIIDNFNSLKKKYEELNSMGMLLTDTQRKWVNFLKEAARKKPPSRQMRPQEPLCGVLYDVVTGDKFEIAILTVIMCNMVLMTIQHHGQSHEFTDVLHILAYSHDNSDVVLDEFNANEGTVSPSLLRVLRIFRIARLLRLVEFAKGIRRLLWALMISLPALFNIGTLLFMVIFIYAIIGMSAFGHVKREGELSDTVNFETFGSALLLLFRLSTGSGWNDIMDALLLEPPHCDPSYMDLPNGNCGSFSAILYLASYVIVVFLVIVNMYIAIILENVNRAHEIEDFCITKENFDSYYITWGAFVHDGKPYLPLAQLSEFVASLGKPFKICQPNCNALRDMDIPVRSGDQIHCFDLLKALVRRVLEEHGESVEVFKEITVRMEASFNKSFITQKRLSSFSGSTKTKLSDDFGETIT</sequence>
<feature type="transmembrane region" description="Helical" evidence="15">
    <location>
        <begin position="951"/>
        <end position="970"/>
    </location>
</feature>
<evidence type="ECO:0000313" key="18">
    <source>
        <dbReference type="EMBL" id="KAK2561168.1"/>
    </source>
</evidence>
<feature type="domain" description="Ion transport" evidence="17">
    <location>
        <begin position="961"/>
        <end position="1116"/>
    </location>
</feature>
<feature type="transmembrane region" description="Helical" evidence="15">
    <location>
        <begin position="1351"/>
        <end position="1375"/>
    </location>
</feature>
<evidence type="ECO:0000256" key="7">
    <source>
        <dbReference type="ARBA" id="ARBA00022882"/>
    </source>
</evidence>
<comment type="subcellular location">
    <subcellularLocation>
        <location evidence="1 15">Cell membrane</location>
        <topology evidence="1 15">Multi-pass membrane protein</topology>
    </subcellularLocation>
</comment>
<gene>
    <name evidence="18" type="ORF">P5673_016312</name>
</gene>
<evidence type="ECO:0000256" key="14">
    <source>
        <dbReference type="ARBA" id="ARBA00023303"/>
    </source>
</evidence>
<comment type="similarity">
    <text evidence="15">Belongs to the sodium channel (TC 1.A.1.10) family.</text>
</comment>
<dbReference type="PANTHER" id="PTHR10037:SF62">
    <property type="entry name" value="SODIUM CHANNEL PROTEIN 60E"/>
    <property type="match status" value="1"/>
</dbReference>
<evidence type="ECO:0000259" key="17">
    <source>
        <dbReference type="Pfam" id="PF00520"/>
    </source>
</evidence>
<comment type="caution">
    <text evidence="18">The sequence shown here is derived from an EMBL/GenBank/DDBJ whole genome shotgun (WGS) entry which is preliminary data.</text>
</comment>
<dbReference type="GO" id="GO:0001518">
    <property type="term" value="C:voltage-gated sodium channel complex"/>
    <property type="evidence" value="ECO:0007669"/>
    <property type="project" value="UniProtKB-UniRule"/>
</dbReference>
<evidence type="ECO:0000256" key="13">
    <source>
        <dbReference type="ARBA" id="ARBA00023201"/>
    </source>
</evidence>
<feature type="transmembrane region" description="Helical" evidence="15">
    <location>
        <begin position="162"/>
        <end position="185"/>
    </location>
</feature>
<feature type="domain" description="Ion transport" evidence="17">
    <location>
        <begin position="499"/>
        <end position="725"/>
    </location>
</feature>
<feature type="compositionally biased region" description="Basic and acidic residues" evidence="16">
    <location>
        <begin position="14"/>
        <end position="24"/>
    </location>
</feature>